<comment type="catalytic activity">
    <reaction evidence="2">
        <text>2 GTP = 3',3'-c-di-GMP + 2 diphosphate</text>
        <dbReference type="Rhea" id="RHEA:24898"/>
        <dbReference type="ChEBI" id="CHEBI:33019"/>
        <dbReference type="ChEBI" id="CHEBI:37565"/>
        <dbReference type="ChEBI" id="CHEBI:58805"/>
        <dbReference type="EC" id="2.7.7.65"/>
    </reaction>
</comment>
<evidence type="ECO:0000259" key="5">
    <source>
        <dbReference type="PROSITE" id="PS50887"/>
    </source>
</evidence>
<evidence type="ECO:0000256" key="2">
    <source>
        <dbReference type="ARBA" id="ARBA00034247"/>
    </source>
</evidence>
<dbReference type="CDD" id="cd01949">
    <property type="entry name" value="GGDEF"/>
    <property type="match status" value="1"/>
</dbReference>
<proteinExistence type="predicted"/>
<evidence type="ECO:0000313" key="6">
    <source>
        <dbReference type="EMBL" id="SFM95153.1"/>
    </source>
</evidence>
<dbReference type="EC" id="2.7.7.65" evidence="1"/>
<evidence type="ECO:0000313" key="7">
    <source>
        <dbReference type="Proteomes" id="UP000242869"/>
    </source>
</evidence>
<gene>
    <name evidence="6" type="ORF">SAMN05660284_00083</name>
</gene>
<evidence type="ECO:0000259" key="4">
    <source>
        <dbReference type="PROSITE" id="PS50110"/>
    </source>
</evidence>
<sequence>MDTGSQRQTILIVDDEPANIRILVELLKDSYDLRTATNGEKAIAIASSDDQPDLILLDIMMPGINGYETCRRLKADERTSHIPVFFITSRNNEQDELEGLRIGAVDYITKPFSPAIIRARVRTHAKLARFQGILEQQSYTDGLTGCANRRRLEEYLATAWVSACREGASLACIMIDLDHFKAFNDFYGHLAGDDCLRQVAHALQGQMQRKTDIVARYGGEEFCCLLPGTDLEGASLMAHKLHEAVLALQIPHEESSAGLIVSISLGVAARQAQTGIEPDSLVKAADMALYAAKTSGRNRICLDETGLQS</sequence>
<dbReference type="GO" id="GO:1902201">
    <property type="term" value="P:negative regulation of bacterial-type flagellum-dependent cell motility"/>
    <property type="evidence" value="ECO:0007669"/>
    <property type="project" value="TreeGrafter"/>
</dbReference>
<feature type="domain" description="GGDEF" evidence="5">
    <location>
        <begin position="168"/>
        <end position="305"/>
    </location>
</feature>
<dbReference type="Pfam" id="PF00072">
    <property type="entry name" value="Response_reg"/>
    <property type="match status" value="1"/>
</dbReference>
<name>A0A1I4V221_9NEIS</name>
<dbReference type="NCBIfam" id="TIGR00254">
    <property type="entry name" value="GGDEF"/>
    <property type="match status" value="1"/>
</dbReference>
<dbReference type="Gene3D" id="3.40.50.2300">
    <property type="match status" value="1"/>
</dbReference>
<dbReference type="PANTHER" id="PTHR45138:SF9">
    <property type="entry name" value="DIGUANYLATE CYCLASE DGCM-RELATED"/>
    <property type="match status" value="1"/>
</dbReference>
<dbReference type="AlphaFoldDB" id="A0A1I4V221"/>
<dbReference type="STRING" id="83765.SAMN05660284_00083"/>
<dbReference type="InterPro" id="IPR000160">
    <property type="entry name" value="GGDEF_dom"/>
</dbReference>
<dbReference type="GO" id="GO:0000160">
    <property type="term" value="P:phosphorelay signal transduction system"/>
    <property type="evidence" value="ECO:0007669"/>
    <property type="project" value="InterPro"/>
</dbReference>
<dbReference type="InterPro" id="IPR029787">
    <property type="entry name" value="Nucleotide_cyclase"/>
</dbReference>
<dbReference type="InterPro" id="IPR043128">
    <property type="entry name" value="Rev_trsase/Diguanyl_cyclase"/>
</dbReference>
<dbReference type="InterPro" id="IPR011006">
    <property type="entry name" value="CheY-like_superfamily"/>
</dbReference>
<organism evidence="6 7">
    <name type="scientific">Formivibrio citricus</name>
    <dbReference type="NCBI Taxonomy" id="83765"/>
    <lineage>
        <taxon>Bacteria</taxon>
        <taxon>Pseudomonadati</taxon>
        <taxon>Pseudomonadota</taxon>
        <taxon>Betaproteobacteria</taxon>
        <taxon>Neisseriales</taxon>
        <taxon>Chitinibacteraceae</taxon>
        <taxon>Formivibrio</taxon>
    </lineage>
</organism>
<dbReference type="EMBL" id="FOVE01000001">
    <property type="protein sequence ID" value="SFM95153.1"/>
    <property type="molecule type" value="Genomic_DNA"/>
</dbReference>
<dbReference type="PROSITE" id="PS50887">
    <property type="entry name" value="GGDEF"/>
    <property type="match status" value="1"/>
</dbReference>
<dbReference type="SUPFAM" id="SSF52172">
    <property type="entry name" value="CheY-like"/>
    <property type="match status" value="1"/>
</dbReference>
<dbReference type="SMART" id="SM00448">
    <property type="entry name" value="REC"/>
    <property type="match status" value="1"/>
</dbReference>
<reference evidence="7" key="1">
    <citation type="submission" date="2016-10" db="EMBL/GenBank/DDBJ databases">
        <authorList>
            <person name="Varghese N."/>
            <person name="Submissions S."/>
        </authorList>
    </citation>
    <scope>NUCLEOTIDE SEQUENCE [LARGE SCALE GENOMIC DNA]</scope>
    <source>
        <strain evidence="7">DSM 6150</strain>
    </source>
</reference>
<keyword evidence="7" id="KW-1185">Reference proteome</keyword>
<dbReference type="Proteomes" id="UP000242869">
    <property type="component" value="Unassembled WGS sequence"/>
</dbReference>
<feature type="modified residue" description="4-aspartylphosphate" evidence="3">
    <location>
        <position position="58"/>
    </location>
</feature>
<evidence type="ECO:0000256" key="3">
    <source>
        <dbReference type="PROSITE-ProRule" id="PRU00169"/>
    </source>
</evidence>
<dbReference type="FunFam" id="3.30.70.270:FF:000001">
    <property type="entry name" value="Diguanylate cyclase domain protein"/>
    <property type="match status" value="1"/>
</dbReference>
<protein>
    <recommendedName>
        <fullName evidence="1">diguanylate cyclase</fullName>
        <ecNumber evidence="1">2.7.7.65</ecNumber>
    </recommendedName>
</protein>
<dbReference type="CDD" id="cd19920">
    <property type="entry name" value="REC_PA4781-like"/>
    <property type="match status" value="1"/>
</dbReference>
<dbReference type="InterPro" id="IPR001789">
    <property type="entry name" value="Sig_transdc_resp-reg_receiver"/>
</dbReference>
<dbReference type="PROSITE" id="PS50110">
    <property type="entry name" value="RESPONSE_REGULATORY"/>
    <property type="match status" value="1"/>
</dbReference>
<dbReference type="RefSeq" id="WP_091189558.1">
    <property type="nucleotide sequence ID" value="NZ_FOVE01000001.1"/>
</dbReference>
<dbReference type="SMART" id="SM00267">
    <property type="entry name" value="GGDEF"/>
    <property type="match status" value="1"/>
</dbReference>
<keyword evidence="3" id="KW-0597">Phosphoprotein</keyword>
<evidence type="ECO:0000256" key="1">
    <source>
        <dbReference type="ARBA" id="ARBA00012528"/>
    </source>
</evidence>
<dbReference type="Pfam" id="PF00990">
    <property type="entry name" value="GGDEF"/>
    <property type="match status" value="1"/>
</dbReference>
<dbReference type="GO" id="GO:0052621">
    <property type="term" value="F:diguanylate cyclase activity"/>
    <property type="evidence" value="ECO:0007669"/>
    <property type="project" value="UniProtKB-EC"/>
</dbReference>
<dbReference type="SUPFAM" id="SSF55073">
    <property type="entry name" value="Nucleotide cyclase"/>
    <property type="match status" value="1"/>
</dbReference>
<feature type="domain" description="Response regulatory" evidence="4">
    <location>
        <begin position="9"/>
        <end position="125"/>
    </location>
</feature>
<dbReference type="PANTHER" id="PTHR45138">
    <property type="entry name" value="REGULATORY COMPONENTS OF SENSORY TRANSDUCTION SYSTEM"/>
    <property type="match status" value="1"/>
</dbReference>
<dbReference type="GO" id="GO:0043709">
    <property type="term" value="P:cell adhesion involved in single-species biofilm formation"/>
    <property type="evidence" value="ECO:0007669"/>
    <property type="project" value="TreeGrafter"/>
</dbReference>
<dbReference type="Gene3D" id="3.30.70.270">
    <property type="match status" value="1"/>
</dbReference>
<dbReference type="InterPro" id="IPR050469">
    <property type="entry name" value="Diguanylate_Cyclase"/>
</dbReference>
<dbReference type="GO" id="GO:0005886">
    <property type="term" value="C:plasma membrane"/>
    <property type="evidence" value="ECO:0007669"/>
    <property type="project" value="TreeGrafter"/>
</dbReference>
<accession>A0A1I4V221</accession>
<dbReference type="OrthoDB" id="9813903at2"/>